<keyword evidence="2" id="KW-1185">Reference proteome</keyword>
<proteinExistence type="predicted"/>
<dbReference type="EMBL" id="JXXZ01000010">
    <property type="protein sequence ID" value="KJY98632.1"/>
    <property type="molecule type" value="Genomic_DNA"/>
</dbReference>
<dbReference type="OrthoDB" id="6310115at2"/>
<dbReference type="AlphaFoldDB" id="A0A0F4PH20"/>
<comment type="caution">
    <text evidence="1">The sequence shown here is derived from an EMBL/GenBank/DDBJ whole genome shotgun (WGS) entry which is preliminary data.</text>
</comment>
<protein>
    <submittedName>
        <fullName evidence="1">Uncharacterized protein</fullName>
    </submittedName>
</protein>
<evidence type="ECO:0000313" key="2">
    <source>
        <dbReference type="Proteomes" id="UP000033664"/>
    </source>
</evidence>
<dbReference type="GeneID" id="58229404"/>
<organism evidence="1 2">
    <name type="scientific">Pseudoalteromonas ruthenica</name>
    <dbReference type="NCBI Taxonomy" id="151081"/>
    <lineage>
        <taxon>Bacteria</taxon>
        <taxon>Pseudomonadati</taxon>
        <taxon>Pseudomonadota</taxon>
        <taxon>Gammaproteobacteria</taxon>
        <taxon>Alteromonadales</taxon>
        <taxon>Pseudoalteromonadaceae</taxon>
        <taxon>Pseudoalteromonas</taxon>
    </lineage>
</organism>
<sequence>MAILDNHCIAQFDIKQKMTNFHFPVLAVEAAHLTRCDSASELAHLCNSAQVLFIVDTHQQYFDVSGQRIERQWPMLQQALKAYLIGEGECCVSKLRLGDESQVWQFVD</sequence>
<evidence type="ECO:0000313" key="1">
    <source>
        <dbReference type="EMBL" id="KJY98632.1"/>
    </source>
</evidence>
<gene>
    <name evidence="1" type="ORF">TW72_12960</name>
</gene>
<dbReference type="RefSeq" id="WP_045980562.1">
    <property type="nucleotide sequence ID" value="NZ_JXXY01000022.1"/>
</dbReference>
<name>A0A0F4PH20_9GAMM</name>
<accession>A0A0F4PH20</accession>
<reference evidence="1 2" key="1">
    <citation type="journal article" date="2015" name="BMC Genomics">
        <title>Genome mining reveals unlocked bioactive potential of marine Gram-negative bacteria.</title>
        <authorList>
            <person name="Machado H."/>
            <person name="Sonnenschein E.C."/>
            <person name="Melchiorsen J."/>
            <person name="Gram L."/>
        </authorList>
    </citation>
    <scope>NUCLEOTIDE SEQUENCE [LARGE SCALE GENOMIC DNA]</scope>
    <source>
        <strain evidence="1 2">S3137</strain>
    </source>
</reference>
<dbReference type="Proteomes" id="UP000033664">
    <property type="component" value="Unassembled WGS sequence"/>
</dbReference>
<dbReference type="PATRIC" id="fig|151081.8.peg.3619"/>